<dbReference type="SUPFAM" id="SSF51735">
    <property type="entry name" value="NAD(P)-binding Rossmann-fold domains"/>
    <property type="match status" value="1"/>
</dbReference>
<evidence type="ECO:0000313" key="2">
    <source>
        <dbReference type="EMBL" id="PBK61749.1"/>
    </source>
</evidence>
<reference evidence="3" key="1">
    <citation type="journal article" date="2017" name="Nat. Ecol. Evol.">
        <title>Genome expansion and lineage-specific genetic innovations in the forest pathogenic fungi Armillaria.</title>
        <authorList>
            <person name="Sipos G."/>
            <person name="Prasanna A.N."/>
            <person name="Walter M.C."/>
            <person name="O'Connor E."/>
            <person name="Balint B."/>
            <person name="Krizsan K."/>
            <person name="Kiss B."/>
            <person name="Hess J."/>
            <person name="Varga T."/>
            <person name="Slot J."/>
            <person name="Riley R."/>
            <person name="Boka B."/>
            <person name="Rigling D."/>
            <person name="Barry K."/>
            <person name="Lee J."/>
            <person name="Mihaltcheva S."/>
            <person name="LaButti K."/>
            <person name="Lipzen A."/>
            <person name="Waldron R."/>
            <person name="Moloney N.M."/>
            <person name="Sperisen C."/>
            <person name="Kredics L."/>
            <person name="Vagvoelgyi C."/>
            <person name="Patrignani A."/>
            <person name="Fitzpatrick D."/>
            <person name="Nagy I."/>
            <person name="Doyle S."/>
            <person name="Anderson J.B."/>
            <person name="Grigoriev I.V."/>
            <person name="Gueldener U."/>
            <person name="Muensterkoetter M."/>
            <person name="Nagy L.G."/>
        </authorList>
    </citation>
    <scope>NUCLEOTIDE SEQUENCE [LARGE SCALE GENOMIC DNA]</scope>
    <source>
        <strain evidence="3">28-4</strain>
    </source>
</reference>
<gene>
    <name evidence="2" type="ORF">ARMSODRAFT_624406</name>
</gene>
<dbReference type="InterPro" id="IPR002347">
    <property type="entry name" value="SDR_fam"/>
</dbReference>
<dbReference type="InterPro" id="IPR036291">
    <property type="entry name" value="NAD(P)-bd_dom_sf"/>
</dbReference>
<dbReference type="STRING" id="1076256.A0A2H3ASJ8"/>
<dbReference type="EMBL" id="KZ293473">
    <property type="protein sequence ID" value="PBK61749.1"/>
    <property type="molecule type" value="Genomic_DNA"/>
</dbReference>
<protein>
    <recommendedName>
        <fullName evidence="4">NAD(P)-binding protein</fullName>
    </recommendedName>
</protein>
<accession>A0A2H3ASJ8</accession>
<feature type="chain" id="PRO_5013587983" description="NAD(P)-binding protein" evidence="1">
    <location>
        <begin position="19"/>
        <end position="92"/>
    </location>
</feature>
<dbReference type="Proteomes" id="UP000218334">
    <property type="component" value="Unassembled WGS sequence"/>
</dbReference>
<sequence length="92" mass="9703">LVLYPSFLSVIFSAKGVAVVTGPAQGTGRATTVRLTDDGFDVAVNDLPLHEKIEVEEEIIRKGRRAAIFPGDVSSDADVKGMVEGTVNMLSG</sequence>
<keyword evidence="3" id="KW-1185">Reference proteome</keyword>
<name>A0A2H3ASJ8_9AGAR</name>
<proteinExistence type="predicted"/>
<feature type="non-terminal residue" evidence="2">
    <location>
        <position position="1"/>
    </location>
</feature>
<dbReference type="Pfam" id="PF00106">
    <property type="entry name" value="adh_short"/>
    <property type="match status" value="1"/>
</dbReference>
<organism evidence="2 3">
    <name type="scientific">Armillaria solidipes</name>
    <dbReference type="NCBI Taxonomy" id="1076256"/>
    <lineage>
        <taxon>Eukaryota</taxon>
        <taxon>Fungi</taxon>
        <taxon>Dikarya</taxon>
        <taxon>Basidiomycota</taxon>
        <taxon>Agaricomycotina</taxon>
        <taxon>Agaricomycetes</taxon>
        <taxon>Agaricomycetidae</taxon>
        <taxon>Agaricales</taxon>
        <taxon>Marasmiineae</taxon>
        <taxon>Physalacriaceae</taxon>
        <taxon>Armillaria</taxon>
    </lineage>
</organism>
<dbReference type="AlphaFoldDB" id="A0A2H3ASJ8"/>
<evidence type="ECO:0008006" key="4">
    <source>
        <dbReference type="Google" id="ProtNLM"/>
    </source>
</evidence>
<evidence type="ECO:0000256" key="1">
    <source>
        <dbReference type="SAM" id="SignalP"/>
    </source>
</evidence>
<feature type="signal peptide" evidence="1">
    <location>
        <begin position="1"/>
        <end position="18"/>
    </location>
</feature>
<dbReference type="Gene3D" id="3.40.50.720">
    <property type="entry name" value="NAD(P)-binding Rossmann-like Domain"/>
    <property type="match status" value="1"/>
</dbReference>
<keyword evidence="1" id="KW-0732">Signal</keyword>
<evidence type="ECO:0000313" key="3">
    <source>
        <dbReference type="Proteomes" id="UP000218334"/>
    </source>
</evidence>